<reference evidence="6" key="1">
    <citation type="submission" date="2015-08" db="EMBL/GenBank/DDBJ databases">
        <title>Candidatus Bacteriodes Periocalifornicus.</title>
        <authorList>
            <person name="McLean J.S."/>
            <person name="Kelley S."/>
        </authorList>
    </citation>
    <scope>NUCLEOTIDE SEQUENCE [LARGE SCALE GENOMIC DNA]</scope>
    <source>
        <strain evidence="6">12B</strain>
    </source>
</reference>
<feature type="domain" description="ATP-grasp" evidence="5">
    <location>
        <begin position="110"/>
        <end position="299"/>
    </location>
</feature>
<keyword evidence="1" id="KW-0436">Ligase</keyword>
<keyword evidence="7" id="KW-1185">Reference proteome</keyword>
<dbReference type="PROSITE" id="PS50975">
    <property type="entry name" value="ATP_GRASP"/>
    <property type="match status" value="1"/>
</dbReference>
<evidence type="ECO:0000313" key="6">
    <source>
        <dbReference type="EMBL" id="KQM09633.1"/>
    </source>
</evidence>
<protein>
    <recommendedName>
        <fullName evidence="5">ATP-grasp domain-containing protein</fullName>
    </recommendedName>
</protein>
<sequence length="385" mass="42329">MGGRRIVVLGGSYLQADFVETAIEAGYAVHVLDMNPNCYVAGDARIQFAPINIKDVEAVARYLAQHPAEAVVAPVSEVGNITAAKLAPRFGFRYNDESAVTLTTNKARMRACLQGCGLQEPRTMLFTSVEEAERRVGYPLVVKPPVNSSSRGISIVRCRSELEQALAYCAPHCEPGESPLVEEYLTGAQYSLQVLSTEGRHRLLMIIRQWLSPEPYSVERIGVVDPDENIRLWAEAEQFAVQVLDALGVRVGVSHIEARYGASGFRVIEVGSRSGGLRARLLKYADGADYNRLMLQSYLGVPVEEGSIQPPRRFGAMCWMQTEADLALCNTFAARELVAEKYLNGKPPVPNPRTLMDAVGYFFVGTGERGPVEDLVAQCEWISSR</sequence>
<proteinExistence type="predicted"/>
<dbReference type="GO" id="GO:0005524">
    <property type="term" value="F:ATP binding"/>
    <property type="evidence" value="ECO:0007669"/>
    <property type="project" value="UniProtKB-UniRule"/>
</dbReference>
<dbReference type="InterPro" id="IPR013815">
    <property type="entry name" value="ATP_grasp_subdomain_1"/>
</dbReference>
<dbReference type="EMBL" id="LIIK01000002">
    <property type="protein sequence ID" value="KQM09633.1"/>
    <property type="molecule type" value="Genomic_DNA"/>
</dbReference>
<dbReference type="AlphaFoldDB" id="A0A0Q4BBF6"/>
<dbReference type="GO" id="GO:0016874">
    <property type="term" value="F:ligase activity"/>
    <property type="evidence" value="ECO:0007669"/>
    <property type="project" value="UniProtKB-KW"/>
</dbReference>
<dbReference type="Gene3D" id="3.30.1490.20">
    <property type="entry name" value="ATP-grasp fold, A domain"/>
    <property type="match status" value="1"/>
</dbReference>
<keyword evidence="3 4" id="KW-0067">ATP-binding</keyword>
<organism evidence="6 7">
    <name type="scientific">Candidatus [Bacteroides] periocalifornicus</name>
    <dbReference type="NCBI Taxonomy" id="1702214"/>
    <lineage>
        <taxon>Bacteria</taxon>
        <taxon>Pseudomonadati</taxon>
        <taxon>Bacteroidota</taxon>
    </lineage>
</organism>
<gene>
    <name evidence="6" type="ORF">AL399_00920</name>
</gene>
<evidence type="ECO:0000256" key="3">
    <source>
        <dbReference type="ARBA" id="ARBA00022840"/>
    </source>
</evidence>
<comment type="caution">
    <text evidence="6">The sequence shown here is derived from an EMBL/GenBank/DDBJ whole genome shotgun (WGS) entry which is preliminary data.</text>
</comment>
<evidence type="ECO:0000313" key="7">
    <source>
        <dbReference type="Proteomes" id="UP000054172"/>
    </source>
</evidence>
<dbReference type="Pfam" id="PF13535">
    <property type="entry name" value="ATP-grasp_4"/>
    <property type="match status" value="1"/>
</dbReference>
<dbReference type="STRING" id="1702214.AL399_00920"/>
<dbReference type="GO" id="GO:0046872">
    <property type="term" value="F:metal ion binding"/>
    <property type="evidence" value="ECO:0007669"/>
    <property type="project" value="InterPro"/>
</dbReference>
<dbReference type="Gene3D" id="3.30.470.20">
    <property type="entry name" value="ATP-grasp fold, B domain"/>
    <property type="match status" value="1"/>
</dbReference>
<dbReference type="SUPFAM" id="SSF56059">
    <property type="entry name" value="Glutathione synthetase ATP-binding domain-like"/>
    <property type="match status" value="1"/>
</dbReference>
<evidence type="ECO:0000256" key="1">
    <source>
        <dbReference type="ARBA" id="ARBA00022598"/>
    </source>
</evidence>
<evidence type="ECO:0000256" key="2">
    <source>
        <dbReference type="ARBA" id="ARBA00022741"/>
    </source>
</evidence>
<dbReference type="InterPro" id="IPR011761">
    <property type="entry name" value="ATP-grasp"/>
</dbReference>
<name>A0A0Q4BBF6_9BACT</name>
<accession>A0A0Q4BBF6</accession>
<dbReference type="Gene3D" id="3.40.50.20">
    <property type="match status" value="1"/>
</dbReference>
<dbReference type="PANTHER" id="PTHR43585">
    <property type="entry name" value="FUMIPYRROLE BIOSYNTHESIS PROTEIN C"/>
    <property type="match status" value="1"/>
</dbReference>
<evidence type="ECO:0000256" key="4">
    <source>
        <dbReference type="PROSITE-ProRule" id="PRU00409"/>
    </source>
</evidence>
<dbReference type="PANTHER" id="PTHR43585:SF2">
    <property type="entry name" value="ATP-GRASP ENZYME FSQD"/>
    <property type="match status" value="1"/>
</dbReference>
<dbReference type="PATRIC" id="fig|1702214.3.peg.836"/>
<dbReference type="Proteomes" id="UP000054172">
    <property type="component" value="Unassembled WGS sequence"/>
</dbReference>
<keyword evidence="2 4" id="KW-0547">Nucleotide-binding</keyword>
<dbReference type="InterPro" id="IPR052032">
    <property type="entry name" value="ATP-dep_AA_Ligase"/>
</dbReference>
<evidence type="ECO:0000259" key="5">
    <source>
        <dbReference type="PROSITE" id="PS50975"/>
    </source>
</evidence>